<protein>
    <submittedName>
        <fullName evidence="1">Uncharacterized protein</fullName>
    </submittedName>
</protein>
<evidence type="ECO:0000313" key="1">
    <source>
        <dbReference type="EMBL" id="NUU54930.1"/>
    </source>
</evidence>
<dbReference type="RefSeq" id="WP_175381864.1">
    <property type="nucleotide sequence ID" value="NZ_CBCRYD010000030.1"/>
</dbReference>
<proteinExistence type="predicted"/>
<gene>
    <name evidence="1" type="ORF">HP548_12670</name>
</gene>
<keyword evidence="2" id="KW-1185">Reference proteome</keyword>
<dbReference type="Proteomes" id="UP000577724">
    <property type="component" value="Unassembled WGS sequence"/>
</dbReference>
<evidence type="ECO:0000313" key="2">
    <source>
        <dbReference type="Proteomes" id="UP000577724"/>
    </source>
</evidence>
<name>A0ABX2MLM3_9BACL</name>
<accession>A0ABX2MLM3</accession>
<comment type="caution">
    <text evidence="1">The sequence shown here is derived from an EMBL/GenBank/DDBJ whole genome shotgun (WGS) entry which is preliminary data.</text>
</comment>
<organism evidence="1 2">
    <name type="scientific">Paenibacillus taichungensis</name>
    <dbReference type="NCBI Taxonomy" id="484184"/>
    <lineage>
        <taxon>Bacteria</taxon>
        <taxon>Bacillati</taxon>
        <taxon>Bacillota</taxon>
        <taxon>Bacilli</taxon>
        <taxon>Bacillales</taxon>
        <taxon>Paenibacillaceae</taxon>
        <taxon>Paenibacillus</taxon>
    </lineage>
</organism>
<reference evidence="1 2" key="1">
    <citation type="submission" date="2020-05" db="EMBL/GenBank/DDBJ databases">
        <title>Genome Sequencing of Type Strains.</title>
        <authorList>
            <person name="Lemaire J.F."/>
            <person name="Inderbitzin P."/>
            <person name="Gregorio O.A."/>
            <person name="Collins S.B."/>
            <person name="Wespe N."/>
            <person name="Knight-Connoni V."/>
        </authorList>
    </citation>
    <scope>NUCLEOTIDE SEQUENCE [LARGE SCALE GENOMIC DNA]</scope>
    <source>
        <strain evidence="1 2">DSM 19942</strain>
    </source>
</reference>
<sequence length="194" mass="22264">MEKVQVYARKSSNMYGLTDKQLEEAFTLYDLLVKSKITSKIQEEYPMLDFDEDDSLLELIHRVIDLATVEGADMVSDHRVINNYREYLKEQGQTTYSVTDHEFVEGKGECGALFPDGKFVKCGNAEHYIIMENVDFEIQKKCVYFSSLHDGKDGVVTFSPFGDKLLTDDQSKWISTNIIYMDSNQISMLEGYLS</sequence>
<dbReference type="GeneID" id="97131570"/>
<dbReference type="EMBL" id="JABMCC010000107">
    <property type="protein sequence ID" value="NUU54930.1"/>
    <property type="molecule type" value="Genomic_DNA"/>
</dbReference>